<dbReference type="PANTHER" id="PTHR46603:SF1">
    <property type="entry name" value="ABSCISSION_NOCUT CHECKPOINT REGULATOR"/>
    <property type="match status" value="1"/>
</dbReference>
<feature type="region of interest" description="Disordered" evidence="1">
    <location>
        <begin position="1"/>
        <end position="294"/>
    </location>
</feature>
<dbReference type="SUPFAM" id="SSF57845">
    <property type="entry name" value="B-box zinc-binding domain"/>
    <property type="match status" value="1"/>
</dbReference>
<evidence type="ECO:0000313" key="3">
    <source>
        <dbReference type="Proteomes" id="UP000554235"/>
    </source>
</evidence>
<feature type="compositionally biased region" description="Basic and acidic residues" evidence="1">
    <location>
        <begin position="92"/>
        <end position="103"/>
    </location>
</feature>
<protein>
    <submittedName>
        <fullName evidence="2">Zinc finger FYVE domain-containing 19</fullName>
    </submittedName>
</protein>
<gene>
    <name evidence="2" type="ORF">FALBO_13908</name>
</gene>
<feature type="compositionally biased region" description="Basic and acidic residues" evidence="1">
    <location>
        <begin position="35"/>
        <end position="48"/>
    </location>
</feature>
<dbReference type="Pfam" id="PF22586">
    <property type="entry name" value="ANCHR-like_BBOX"/>
    <property type="match status" value="1"/>
</dbReference>
<feature type="compositionally biased region" description="Basic and acidic residues" evidence="1">
    <location>
        <begin position="150"/>
        <end position="166"/>
    </location>
</feature>
<feature type="compositionally biased region" description="Basic and acidic residues" evidence="1">
    <location>
        <begin position="216"/>
        <end position="227"/>
    </location>
</feature>
<dbReference type="CDD" id="cd19817">
    <property type="entry name" value="Bbox1_ANCHR-like"/>
    <property type="match status" value="1"/>
</dbReference>
<feature type="compositionally biased region" description="Basic and acidic residues" evidence="1">
    <location>
        <begin position="1"/>
        <end position="10"/>
    </location>
</feature>
<evidence type="ECO:0000256" key="1">
    <source>
        <dbReference type="SAM" id="MobiDB-lite"/>
    </source>
</evidence>
<organism evidence="2 3">
    <name type="scientific">Fusarium albosuccineum</name>
    <dbReference type="NCBI Taxonomy" id="1237068"/>
    <lineage>
        <taxon>Eukaryota</taxon>
        <taxon>Fungi</taxon>
        <taxon>Dikarya</taxon>
        <taxon>Ascomycota</taxon>
        <taxon>Pezizomycotina</taxon>
        <taxon>Sordariomycetes</taxon>
        <taxon>Hypocreomycetidae</taxon>
        <taxon>Hypocreales</taxon>
        <taxon>Nectriaceae</taxon>
        <taxon>Fusarium</taxon>
        <taxon>Fusarium decemcellulare species complex</taxon>
    </lineage>
</organism>
<sequence>MPNDVDKSLLDRLQALRGGSATPEKPAATHINVDLIERRKTPTREDALASRLKSLRNQDDASPSAPKPSPQATKSPLPAPQLASSSSPLAEKAPKDEPGKPGDEDIDTMFQTDDQTLEELLGDVKPDEGFQAEPSDAQVKALLEELADSIPKDTEGDEKETAKGDDKDDSDDSDGEAMNRDVDDVIARFRDEVEVEAALNKNKTPEPESEAEDDGQADKDNPSKDSDLALPDIPSNLDDLPSVPSTSARAGSADIDDITARLAALQAPSPSASDSLGLPSVPTSKPSGKPVNRLTTRTKYTDDDMDSWCTVCLEDATLRCPGCDDDVYCTRCWHEMHIGPQAGFDERSHKAVQFTKDKKTEKRKVALGA</sequence>
<feature type="compositionally biased region" description="Low complexity" evidence="1">
    <location>
        <begin position="262"/>
        <end position="276"/>
    </location>
</feature>
<dbReference type="AlphaFoldDB" id="A0A8H4L173"/>
<dbReference type="PANTHER" id="PTHR46603">
    <property type="entry name" value="ABSCISSION/NOCUT CHECKPOINT REGULATOR"/>
    <property type="match status" value="1"/>
</dbReference>
<comment type="caution">
    <text evidence="2">The sequence shown here is derived from an EMBL/GenBank/DDBJ whole genome shotgun (WGS) entry which is preliminary data.</text>
</comment>
<feature type="compositionally biased region" description="Basic and acidic residues" evidence="1">
    <location>
        <begin position="177"/>
        <end position="192"/>
    </location>
</feature>
<feature type="compositionally biased region" description="Low complexity" evidence="1">
    <location>
        <begin position="60"/>
        <end position="90"/>
    </location>
</feature>
<accession>A0A8H4L173</accession>
<name>A0A8H4L173_9HYPO</name>
<reference evidence="2 3" key="1">
    <citation type="submission" date="2020-01" db="EMBL/GenBank/DDBJ databases">
        <title>Identification and distribution of gene clusters putatively required for synthesis of sphingolipid metabolism inhibitors in phylogenetically diverse species of the filamentous fungus Fusarium.</title>
        <authorList>
            <person name="Kim H.-S."/>
            <person name="Busman M."/>
            <person name="Brown D.W."/>
            <person name="Divon H."/>
            <person name="Uhlig S."/>
            <person name="Proctor R.H."/>
        </authorList>
    </citation>
    <scope>NUCLEOTIDE SEQUENCE [LARGE SCALE GENOMIC DNA]</scope>
    <source>
        <strain evidence="2 3">NRRL 20459</strain>
    </source>
</reference>
<dbReference type="InterPro" id="IPR044553">
    <property type="entry name" value="Bbox1_ANCHR"/>
</dbReference>
<keyword evidence="3" id="KW-1185">Reference proteome</keyword>
<proteinExistence type="predicted"/>
<dbReference type="EMBL" id="JAADYS010002196">
    <property type="protein sequence ID" value="KAF4459339.1"/>
    <property type="molecule type" value="Genomic_DNA"/>
</dbReference>
<dbReference type="Proteomes" id="UP000554235">
    <property type="component" value="Unassembled WGS sequence"/>
</dbReference>
<evidence type="ECO:0000313" key="2">
    <source>
        <dbReference type="EMBL" id="KAF4459339.1"/>
    </source>
</evidence>
<dbReference type="OrthoDB" id="5407799at2759"/>